<accession>A0A1G8YHK2</accession>
<dbReference type="Proteomes" id="UP000198694">
    <property type="component" value="Unassembled WGS sequence"/>
</dbReference>
<keyword evidence="1" id="KW-1133">Transmembrane helix</keyword>
<keyword evidence="1" id="KW-0472">Membrane</keyword>
<gene>
    <name evidence="2" type="ORF">SAMN05216243_1617</name>
</gene>
<dbReference type="AlphaFoldDB" id="A0A1G8YHK2"/>
<evidence type="ECO:0000313" key="2">
    <source>
        <dbReference type="EMBL" id="SDK02157.1"/>
    </source>
</evidence>
<dbReference type="SUPFAM" id="SSF54427">
    <property type="entry name" value="NTF2-like"/>
    <property type="match status" value="1"/>
</dbReference>
<dbReference type="STRING" id="407036.SAMN05216243_1617"/>
<organism evidence="2 3">
    <name type="scientific">Sediminibacillus albus</name>
    <dbReference type="NCBI Taxonomy" id="407036"/>
    <lineage>
        <taxon>Bacteria</taxon>
        <taxon>Bacillati</taxon>
        <taxon>Bacillota</taxon>
        <taxon>Bacilli</taxon>
        <taxon>Bacillales</taxon>
        <taxon>Bacillaceae</taxon>
        <taxon>Sediminibacillus</taxon>
    </lineage>
</organism>
<evidence type="ECO:0000313" key="3">
    <source>
        <dbReference type="Proteomes" id="UP000198694"/>
    </source>
</evidence>
<name>A0A1G8YHK2_9BACI</name>
<feature type="transmembrane region" description="Helical" evidence="1">
    <location>
        <begin position="7"/>
        <end position="27"/>
    </location>
</feature>
<evidence type="ECO:0008006" key="4">
    <source>
        <dbReference type="Google" id="ProtNLM"/>
    </source>
</evidence>
<reference evidence="2 3" key="1">
    <citation type="submission" date="2016-10" db="EMBL/GenBank/DDBJ databases">
        <authorList>
            <person name="de Groot N.N."/>
        </authorList>
    </citation>
    <scope>NUCLEOTIDE SEQUENCE [LARGE SCALE GENOMIC DNA]</scope>
    <source>
        <strain evidence="2 3">CGMCC 1.6502</strain>
    </source>
</reference>
<dbReference type="InterPro" id="IPR032710">
    <property type="entry name" value="NTF2-like_dom_sf"/>
</dbReference>
<keyword evidence="3" id="KW-1185">Reference proteome</keyword>
<keyword evidence="1" id="KW-0812">Transmembrane</keyword>
<proteinExistence type="predicted"/>
<dbReference type="RefSeq" id="WP_245690087.1">
    <property type="nucleotide sequence ID" value="NZ_FNFL01000002.1"/>
</dbReference>
<protein>
    <recommendedName>
        <fullName evidence="4">DUF4878 domain-containing protein</fullName>
    </recommendedName>
</protein>
<evidence type="ECO:0000256" key="1">
    <source>
        <dbReference type="SAM" id="Phobius"/>
    </source>
</evidence>
<dbReference type="EMBL" id="FNFL01000002">
    <property type="protein sequence ID" value="SDK02157.1"/>
    <property type="molecule type" value="Genomic_DNA"/>
</dbReference>
<sequence length="150" mass="17422">MRRGINPVIILALPVFIIVIIGVFVFFSPGHQAKKAVHAFYSFEQEGMYAESYALFHSLMKEKFEKGDYLQDRAHVFMNHFGVESFSYSLGRTDKIKNWKMSKDAEPLEVVYKITVTQVFKGTYGNFSLVQDVYAAKDDGKWTILWNYRK</sequence>